<dbReference type="InterPro" id="IPR001444">
    <property type="entry name" value="Flag_bb_rod_N"/>
</dbReference>
<evidence type="ECO:0000256" key="4">
    <source>
        <dbReference type="ARBA" id="ARBA00023143"/>
    </source>
</evidence>
<evidence type="ECO:0000256" key="5">
    <source>
        <dbReference type="ARBA" id="ARBA00024934"/>
    </source>
</evidence>
<keyword evidence="8" id="KW-0282">Flagellum</keyword>
<protein>
    <recommendedName>
        <fullName evidence="3 6">Flagellar basal body rod protein FlgB</fullName>
    </recommendedName>
</protein>
<dbReference type="SUPFAM" id="SSF117143">
    <property type="entry name" value="Flagellar hook protein flgE"/>
    <property type="match status" value="1"/>
</dbReference>
<dbReference type="InterPro" id="IPR037925">
    <property type="entry name" value="FlgE/F/G-like"/>
</dbReference>
<comment type="similarity">
    <text evidence="2 6">Belongs to the flagella basal body rod proteins family.</text>
</comment>
<evidence type="ECO:0000256" key="6">
    <source>
        <dbReference type="PIRNR" id="PIRNR002889"/>
    </source>
</evidence>
<comment type="caution">
    <text evidence="8">The sequence shown here is derived from an EMBL/GenBank/DDBJ whole genome shotgun (WGS) entry which is preliminary data.</text>
</comment>
<organism evidence="8 9">
    <name type="scientific">Alkalihalophilus pseudofirmus</name>
    <name type="common">Bacillus pseudofirmus</name>
    <dbReference type="NCBI Taxonomy" id="79885"/>
    <lineage>
        <taxon>Bacteria</taxon>
        <taxon>Bacillati</taxon>
        <taxon>Bacillota</taxon>
        <taxon>Bacilli</taxon>
        <taxon>Bacillales</taxon>
        <taxon>Bacillaceae</taxon>
        <taxon>Alkalihalophilus</taxon>
    </lineage>
</organism>
<dbReference type="Pfam" id="PF00460">
    <property type="entry name" value="Flg_bb_rod"/>
    <property type="match status" value="1"/>
</dbReference>
<keyword evidence="8" id="KW-0969">Cilium</keyword>
<comment type="subcellular location">
    <subcellularLocation>
        <location evidence="1 6">Bacterial flagellum basal body</location>
    </subcellularLocation>
</comment>
<evidence type="ECO:0000256" key="2">
    <source>
        <dbReference type="ARBA" id="ARBA00009677"/>
    </source>
</evidence>
<dbReference type="RefSeq" id="WP_012959394.1">
    <property type="nucleotide sequence ID" value="NZ_CP117835.1"/>
</dbReference>
<dbReference type="PANTHER" id="PTHR30435">
    <property type="entry name" value="FLAGELLAR PROTEIN"/>
    <property type="match status" value="1"/>
</dbReference>
<evidence type="ECO:0000256" key="1">
    <source>
        <dbReference type="ARBA" id="ARBA00004117"/>
    </source>
</evidence>
<evidence type="ECO:0000313" key="8">
    <source>
        <dbReference type="EMBL" id="MDV2885280.1"/>
    </source>
</evidence>
<dbReference type="AlphaFoldDB" id="A0AAJ2NMV9"/>
<evidence type="ECO:0000256" key="3">
    <source>
        <dbReference type="ARBA" id="ARBA00014376"/>
    </source>
</evidence>
<dbReference type="EMBL" id="JAWJAY010000001">
    <property type="protein sequence ID" value="MDV2885280.1"/>
    <property type="molecule type" value="Genomic_DNA"/>
</dbReference>
<dbReference type="PIRSF" id="PIRSF002889">
    <property type="entry name" value="Rod_FlgB"/>
    <property type="match status" value="1"/>
</dbReference>
<reference evidence="8" key="1">
    <citation type="submission" date="2023-10" db="EMBL/GenBank/DDBJ databases">
        <title>Screening of Alkalihalophilus pseudofirmusBZ-TG-HK211 and Its Alleviation of Salt Stress on Rapeseed Growth.</title>
        <authorList>
            <person name="Zhao B."/>
            <person name="Guo T."/>
        </authorList>
    </citation>
    <scope>NUCLEOTIDE SEQUENCE</scope>
    <source>
        <strain evidence="8">BZ-TG-HK211</strain>
    </source>
</reference>
<keyword evidence="8" id="KW-0966">Cell projection</keyword>
<gene>
    <name evidence="8" type="primary">flgB</name>
    <name evidence="8" type="ORF">RYX45_08800</name>
</gene>
<feature type="domain" description="Flagellar basal body rod protein N-terminal" evidence="7">
    <location>
        <begin position="10"/>
        <end position="39"/>
    </location>
</feature>
<proteinExistence type="inferred from homology"/>
<dbReference type="InterPro" id="IPR006300">
    <property type="entry name" value="FlgB"/>
</dbReference>
<dbReference type="Proteomes" id="UP001285636">
    <property type="component" value="Unassembled WGS sequence"/>
</dbReference>
<dbReference type="GO" id="GO:0071978">
    <property type="term" value="P:bacterial-type flagellum-dependent swarming motility"/>
    <property type="evidence" value="ECO:0007669"/>
    <property type="project" value="TreeGrafter"/>
</dbReference>
<sequence length="131" mass="14723">MELFSNSTFRVLERGLDGSQLRQRAISDNIANAGTPNYQAKKVSFKHTLNEAMGTNLEANKTNAKHIDFSTTNTGTKVYTNPHTTYNHNGNNVDIDHEMSELAKNQIYYNALIDRMNGRFQSLQTVIRGGN</sequence>
<name>A0AAJ2NMV9_ALKPS</name>
<dbReference type="GO" id="GO:0030694">
    <property type="term" value="C:bacterial-type flagellum basal body, rod"/>
    <property type="evidence" value="ECO:0007669"/>
    <property type="project" value="InterPro"/>
</dbReference>
<dbReference type="PANTHER" id="PTHR30435:SF12">
    <property type="entry name" value="FLAGELLAR BASAL BODY ROD PROTEIN FLGB"/>
    <property type="match status" value="1"/>
</dbReference>
<accession>A0AAJ2NMV9</accession>
<dbReference type="NCBIfam" id="TIGR01396">
    <property type="entry name" value="FlgB"/>
    <property type="match status" value="1"/>
</dbReference>
<comment type="function">
    <text evidence="5 6">Structural component of flagellum, the bacterial motility apparatus. Part of the rod structure of flagellar basal body.</text>
</comment>
<evidence type="ECO:0000313" key="9">
    <source>
        <dbReference type="Proteomes" id="UP001285636"/>
    </source>
</evidence>
<keyword evidence="4 6" id="KW-0975">Bacterial flagellum</keyword>
<evidence type="ECO:0000259" key="7">
    <source>
        <dbReference type="Pfam" id="PF00460"/>
    </source>
</evidence>
<comment type="subunit">
    <text evidence="6">The basal body constitutes a major portion of the flagellar organelle and consists of a number of rings mounted on a central rod.</text>
</comment>